<dbReference type="EMBL" id="CP136508">
    <property type="protein sequence ID" value="WUR15224.1"/>
    <property type="molecule type" value="Genomic_DNA"/>
</dbReference>
<keyword evidence="1" id="KW-0732">Signal</keyword>
<dbReference type="InterPro" id="IPR011990">
    <property type="entry name" value="TPR-like_helical_dom_sf"/>
</dbReference>
<feature type="chain" id="PRO_5046252569" description="Sel1 repeat family protein" evidence="1">
    <location>
        <begin position="24"/>
        <end position="202"/>
    </location>
</feature>
<keyword evidence="3" id="KW-1185">Reference proteome</keyword>
<proteinExistence type="predicted"/>
<protein>
    <recommendedName>
        <fullName evidence="4">Sel1 repeat family protein</fullName>
    </recommendedName>
</protein>
<evidence type="ECO:0000256" key="1">
    <source>
        <dbReference type="SAM" id="SignalP"/>
    </source>
</evidence>
<dbReference type="Gene3D" id="1.25.40.10">
    <property type="entry name" value="Tetratricopeptide repeat domain"/>
    <property type="match status" value="1"/>
</dbReference>
<accession>A0ABZ1USC3</accession>
<evidence type="ECO:0008006" key="4">
    <source>
        <dbReference type="Google" id="ProtNLM"/>
    </source>
</evidence>
<name>A0ABZ1USC3_9BURK</name>
<reference evidence="2 3" key="1">
    <citation type="journal article" date="2019" name="Int. J. Syst. Evol. Microbiol.">
        <title>The Draft Whole-Genome Sequence of the Antibiotic Producer Empedobacter haloabium ATCC 31962 Provides Indications for Its Taxonomic Reclassification.</title>
        <authorList>
            <person name="Miess H."/>
            <person name="Arlt P."/>
            <person name="Apel A.K."/>
            <person name="Weber T."/>
            <person name="Nieselt K."/>
            <person name="Hanssen F."/>
            <person name="Czemmel S."/>
            <person name="Nahnsen S."/>
            <person name="Gross H."/>
        </authorList>
    </citation>
    <scope>NUCLEOTIDE SEQUENCE [LARGE SCALE GENOMIC DNA]</scope>
    <source>
        <strain evidence="2 3">ATCC 31962</strain>
    </source>
</reference>
<gene>
    <name evidence="2" type="ORF">E7V67_009000</name>
</gene>
<feature type="signal peptide" evidence="1">
    <location>
        <begin position="1"/>
        <end position="23"/>
    </location>
</feature>
<organism evidence="2 3">
    <name type="scientific">[Empedobacter] haloabium</name>
    <dbReference type="NCBI Taxonomy" id="592317"/>
    <lineage>
        <taxon>Bacteria</taxon>
        <taxon>Pseudomonadati</taxon>
        <taxon>Pseudomonadota</taxon>
        <taxon>Betaproteobacteria</taxon>
        <taxon>Burkholderiales</taxon>
        <taxon>Oxalobacteraceae</taxon>
        <taxon>Telluria group</taxon>
        <taxon>Telluria group incertae sedis</taxon>
    </lineage>
</organism>
<evidence type="ECO:0000313" key="2">
    <source>
        <dbReference type="EMBL" id="WUR15224.1"/>
    </source>
</evidence>
<dbReference type="Proteomes" id="UP000321323">
    <property type="component" value="Chromosome"/>
</dbReference>
<sequence length="202" mass="22282">MQTAFRHLIALAIPALFASAAAAGEACHIATDDALAALSDAGDIRASYQLATRLLRPSADEHAWDKARVQLKRGAAKKHPRSLYFLNMVGDGSKHPERLVIEAAERGFARAQADLVHRYADPKGKMYSMADSYAWIKVCAGRELFCEADSVKPILDRLSAKDKAAGEKIAERIQAGLQRYPKEEDVPLCLNEWEPRPALKQE</sequence>
<evidence type="ECO:0000313" key="3">
    <source>
        <dbReference type="Proteomes" id="UP000321323"/>
    </source>
</evidence>